<dbReference type="AlphaFoldDB" id="A0A078LKU3"/>
<dbReference type="Pfam" id="PF06891">
    <property type="entry name" value="P2_Phage_GpR"/>
    <property type="match status" value="1"/>
</dbReference>
<dbReference type="EMBL" id="LK931336">
    <property type="protein sequence ID" value="CDZ85917.1"/>
    <property type="molecule type" value="Genomic_DNA"/>
</dbReference>
<evidence type="ECO:0000313" key="2">
    <source>
        <dbReference type="EMBL" id="CDZ85917.1"/>
    </source>
</evidence>
<organism evidence="2">
    <name type="scientific">Citrobacter koseri</name>
    <name type="common">Citrobacter diversus</name>
    <dbReference type="NCBI Taxonomy" id="545"/>
    <lineage>
        <taxon>Bacteria</taxon>
        <taxon>Pseudomonadati</taxon>
        <taxon>Pseudomonadota</taxon>
        <taxon>Gammaproteobacteria</taxon>
        <taxon>Enterobacterales</taxon>
        <taxon>Enterobacteriaceae</taxon>
        <taxon>Citrobacter</taxon>
    </lineage>
</organism>
<dbReference type="InterPro" id="IPR009678">
    <property type="entry name" value="Phage_tail_completion_R"/>
</dbReference>
<feature type="region of interest" description="Disordered" evidence="1">
    <location>
        <begin position="115"/>
        <end position="155"/>
    </location>
</feature>
<dbReference type="PATRIC" id="fig|545.12.peg.4159"/>
<name>A0A078LKU3_CITKO</name>
<gene>
    <name evidence="2" type="primary">R</name>
    <name evidence="2" type="ORF">BN1086_04145</name>
</gene>
<accession>A0A078LKU3</accession>
<reference evidence="2" key="1">
    <citation type="submission" date="2014-06" db="EMBL/GenBank/DDBJ databases">
        <authorList>
            <person name="Urmite Genomes Urmite Genomes"/>
        </authorList>
    </citation>
    <scope>NUCLEOTIDE SEQUENCE</scope>
</reference>
<sequence>MLKTDSLREAMTRSCRWCQANPEKFTIFVESGNIETTGETPSFVYRYQMVMFVMDYAGELDDLTLPLLAWLSENQPQLLLNPERNQDIKFSAVINDDDSADLLFTLPLRERVRITRSSQGTPQAEHLPEPKPRLPSSEGDWSHVFQDVTWGESDG</sequence>
<evidence type="ECO:0000256" key="1">
    <source>
        <dbReference type="SAM" id="MobiDB-lite"/>
    </source>
</evidence>
<proteinExistence type="predicted"/>
<protein>
    <submittedName>
        <fullName evidence="2">Phage tail completion protein R</fullName>
    </submittedName>
</protein>